<gene>
    <name evidence="2" type="ORF">V6N11_077744</name>
</gene>
<evidence type="ECO:0000256" key="1">
    <source>
        <dbReference type="SAM" id="MobiDB-lite"/>
    </source>
</evidence>
<keyword evidence="3" id="KW-1185">Reference proteome</keyword>
<proteinExistence type="predicted"/>
<organism evidence="2 3">
    <name type="scientific">Hibiscus sabdariffa</name>
    <name type="common">roselle</name>
    <dbReference type="NCBI Taxonomy" id="183260"/>
    <lineage>
        <taxon>Eukaryota</taxon>
        <taxon>Viridiplantae</taxon>
        <taxon>Streptophyta</taxon>
        <taxon>Embryophyta</taxon>
        <taxon>Tracheophyta</taxon>
        <taxon>Spermatophyta</taxon>
        <taxon>Magnoliopsida</taxon>
        <taxon>eudicotyledons</taxon>
        <taxon>Gunneridae</taxon>
        <taxon>Pentapetalae</taxon>
        <taxon>rosids</taxon>
        <taxon>malvids</taxon>
        <taxon>Malvales</taxon>
        <taxon>Malvaceae</taxon>
        <taxon>Malvoideae</taxon>
        <taxon>Hibiscus</taxon>
    </lineage>
</organism>
<dbReference type="Proteomes" id="UP001396334">
    <property type="component" value="Unassembled WGS sequence"/>
</dbReference>
<feature type="region of interest" description="Disordered" evidence="1">
    <location>
        <begin position="1"/>
        <end position="26"/>
    </location>
</feature>
<evidence type="ECO:0000313" key="3">
    <source>
        <dbReference type="Proteomes" id="UP001396334"/>
    </source>
</evidence>
<dbReference type="EMBL" id="JBBPBN010000006">
    <property type="protein sequence ID" value="KAK9035711.1"/>
    <property type="molecule type" value="Genomic_DNA"/>
</dbReference>
<reference evidence="2 3" key="1">
    <citation type="journal article" date="2024" name="G3 (Bethesda)">
        <title>Genome assembly of Hibiscus sabdariffa L. provides insights into metabolisms of medicinal natural products.</title>
        <authorList>
            <person name="Kim T."/>
        </authorList>
    </citation>
    <scope>NUCLEOTIDE SEQUENCE [LARGE SCALE GENOMIC DNA]</scope>
    <source>
        <strain evidence="2">TK-2024</strain>
        <tissue evidence="2">Old leaves</tissue>
    </source>
</reference>
<sequence length="93" mass="10617">MRAESARLYSPPIFGGPAAKPRNTIKDRTAKSKLDLEPNYYNMLTHSCETIGHQRSKRNDTIYLPTPEEPLFCSVISKVRFLVGHQNELSARR</sequence>
<protein>
    <submittedName>
        <fullName evidence="2">Uncharacterized protein</fullName>
    </submittedName>
</protein>
<evidence type="ECO:0000313" key="2">
    <source>
        <dbReference type="EMBL" id="KAK9035711.1"/>
    </source>
</evidence>
<comment type="caution">
    <text evidence="2">The sequence shown here is derived from an EMBL/GenBank/DDBJ whole genome shotgun (WGS) entry which is preliminary data.</text>
</comment>
<accession>A0ABR2TDZ2</accession>
<name>A0ABR2TDZ2_9ROSI</name>